<reference evidence="1 2" key="1">
    <citation type="submission" date="2019-04" db="EMBL/GenBank/DDBJ databases">
        <title>High contiguity whole genome sequence and gene annotation resource for two Venturia nashicola isolates.</title>
        <authorList>
            <person name="Prokchorchik M."/>
            <person name="Won K."/>
            <person name="Lee Y."/>
            <person name="Choi E.D."/>
            <person name="Segonzac C."/>
            <person name="Sohn K.H."/>
        </authorList>
    </citation>
    <scope>NUCLEOTIDE SEQUENCE [LARGE SCALE GENOMIC DNA]</scope>
    <source>
        <strain evidence="1 2">PRI2</strain>
    </source>
</reference>
<gene>
    <name evidence="1" type="ORF">E6O75_ATG07674</name>
</gene>
<protein>
    <submittedName>
        <fullName evidence="1">Uncharacterized protein</fullName>
    </submittedName>
</protein>
<name>A0A4Z1PCF5_9PEZI</name>
<comment type="caution">
    <text evidence="1">The sequence shown here is derived from an EMBL/GenBank/DDBJ whole genome shotgun (WGS) entry which is preliminary data.</text>
</comment>
<keyword evidence="2" id="KW-1185">Reference proteome</keyword>
<organism evidence="1 2">
    <name type="scientific">Venturia nashicola</name>
    <dbReference type="NCBI Taxonomy" id="86259"/>
    <lineage>
        <taxon>Eukaryota</taxon>
        <taxon>Fungi</taxon>
        <taxon>Dikarya</taxon>
        <taxon>Ascomycota</taxon>
        <taxon>Pezizomycotina</taxon>
        <taxon>Dothideomycetes</taxon>
        <taxon>Pleosporomycetidae</taxon>
        <taxon>Venturiales</taxon>
        <taxon>Venturiaceae</taxon>
        <taxon>Venturia</taxon>
    </lineage>
</organism>
<evidence type="ECO:0000313" key="2">
    <source>
        <dbReference type="Proteomes" id="UP000298493"/>
    </source>
</evidence>
<proteinExistence type="predicted"/>
<accession>A0A4Z1PCF5</accession>
<dbReference type="OrthoDB" id="10449336at2759"/>
<dbReference type="AlphaFoldDB" id="A0A4Z1PCF5"/>
<sequence>MGSLISKLQRGDLWCLVPKPIRWFILRRERRKAAKKEDPFFEMVWRQRDEFRDQQKLRGAMPIDVDAEVLRYVSLHRRRIIPEDLDFANWLWPVGGKEEALPEGARPLRLTGDGPFLPLSPWG</sequence>
<dbReference type="EMBL" id="SNSC02000011">
    <property type="protein sequence ID" value="TID20214.1"/>
    <property type="molecule type" value="Genomic_DNA"/>
</dbReference>
<evidence type="ECO:0000313" key="1">
    <source>
        <dbReference type="EMBL" id="TID20214.1"/>
    </source>
</evidence>
<dbReference type="Proteomes" id="UP000298493">
    <property type="component" value="Unassembled WGS sequence"/>
</dbReference>